<sequence length="216" mass="24088">MVGKLVVSLIWVFWIFVIDSTAEGQNVSVDYNPSYSTTYDRVKARGYVICGTNDEFPGFSQEHWSNEDGNKWTGFDVDICRAIAAAIFGDAERIEFEVVNGKTRFTYLIDGTIDVLSATTTFTYSRNVLKKLEFMPTTYYDGQGFIVRKTLGVSSAKQMEGARICFSSTGTGAKNIADFMKLHGINYIPVAVPPTEKTKNVYKRGDCDMYGTDRSG</sequence>
<dbReference type="InterPro" id="IPR001638">
    <property type="entry name" value="Solute-binding_3/MltF_N"/>
</dbReference>
<keyword evidence="2" id="KW-0813">Transport</keyword>
<accession>A0A382YC26</accession>
<evidence type="ECO:0000256" key="1">
    <source>
        <dbReference type="ARBA" id="ARBA00010333"/>
    </source>
</evidence>
<feature type="non-terminal residue" evidence="5">
    <location>
        <position position="216"/>
    </location>
</feature>
<dbReference type="InterPro" id="IPR018313">
    <property type="entry name" value="SBP_3_CS"/>
</dbReference>
<keyword evidence="3" id="KW-0732">Signal</keyword>
<evidence type="ECO:0000313" key="5">
    <source>
        <dbReference type="EMBL" id="SVD80088.1"/>
    </source>
</evidence>
<dbReference type="PANTHER" id="PTHR30085:SF7">
    <property type="entry name" value="AMINO-ACID ABC TRANSPORTER-BINDING PROTEIN YHDW-RELATED"/>
    <property type="match status" value="1"/>
</dbReference>
<dbReference type="EMBL" id="UINC01174121">
    <property type="protein sequence ID" value="SVD80088.1"/>
    <property type="molecule type" value="Genomic_DNA"/>
</dbReference>
<name>A0A382YC26_9ZZZZ</name>
<protein>
    <recommendedName>
        <fullName evidence="4">Solute-binding protein family 3/N-terminal domain-containing protein</fullName>
    </recommendedName>
</protein>
<dbReference type="GO" id="GO:0006865">
    <property type="term" value="P:amino acid transport"/>
    <property type="evidence" value="ECO:0007669"/>
    <property type="project" value="TreeGrafter"/>
</dbReference>
<reference evidence="5" key="1">
    <citation type="submission" date="2018-05" db="EMBL/GenBank/DDBJ databases">
        <authorList>
            <person name="Lanie J.A."/>
            <person name="Ng W.-L."/>
            <person name="Kazmierczak K.M."/>
            <person name="Andrzejewski T.M."/>
            <person name="Davidsen T.M."/>
            <person name="Wayne K.J."/>
            <person name="Tettelin H."/>
            <person name="Glass J.I."/>
            <person name="Rusch D."/>
            <person name="Podicherti R."/>
            <person name="Tsui H.-C.T."/>
            <person name="Winkler M.E."/>
        </authorList>
    </citation>
    <scope>NUCLEOTIDE SEQUENCE</scope>
</reference>
<feature type="domain" description="Solute-binding protein family 3/N-terminal" evidence="4">
    <location>
        <begin position="49"/>
        <end position="152"/>
    </location>
</feature>
<evidence type="ECO:0000259" key="4">
    <source>
        <dbReference type="Pfam" id="PF00497"/>
    </source>
</evidence>
<dbReference type="Gene3D" id="3.40.190.10">
    <property type="entry name" value="Periplasmic binding protein-like II"/>
    <property type="match status" value="2"/>
</dbReference>
<dbReference type="PROSITE" id="PS01039">
    <property type="entry name" value="SBP_BACTERIAL_3"/>
    <property type="match status" value="1"/>
</dbReference>
<comment type="similarity">
    <text evidence="1">Belongs to the bacterial solute-binding protein 3 family.</text>
</comment>
<gene>
    <name evidence="5" type="ORF">METZ01_LOCUS432942</name>
</gene>
<dbReference type="InterPro" id="IPR051455">
    <property type="entry name" value="Bact_solute-bind_prot3"/>
</dbReference>
<evidence type="ECO:0000256" key="2">
    <source>
        <dbReference type="ARBA" id="ARBA00022448"/>
    </source>
</evidence>
<proteinExistence type="inferred from homology"/>
<organism evidence="5">
    <name type="scientific">marine metagenome</name>
    <dbReference type="NCBI Taxonomy" id="408172"/>
    <lineage>
        <taxon>unclassified sequences</taxon>
        <taxon>metagenomes</taxon>
        <taxon>ecological metagenomes</taxon>
    </lineage>
</organism>
<dbReference type="SUPFAM" id="SSF53850">
    <property type="entry name" value="Periplasmic binding protein-like II"/>
    <property type="match status" value="1"/>
</dbReference>
<dbReference type="AlphaFoldDB" id="A0A382YC26"/>
<evidence type="ECO:0000256" key="3">
    <source>
        <dbReference type="ARBA" id="ARBA00022729"/>
    </source>
</evidence>
<dbReference type="PANTHER" id="PTHR30085">
    <property type="entry name" value="AMINO ACID ABC TRANSPORTER PERMEASE"/>
    <property type="match status" value="1"/>
</dbReference>
<dbReference type="Pfam" id="PF00497">
    <property type="entry name" value="SBP_bac_3"/>
    <property type="match status" value="1"/>
</dbReference>